<dbReference type="RefSeq" id="WP_152717385.1">
    <property type="nucleotide sequence ID" value="NZ_VOSJ01000360.1"/>
</dbReference>
<keyword evidence="1" id="KW-0732">Signal</keyword>
<accession>A0A5N7MVS2</accession>
<evidence type="ECO:0000313" key="2">
    <source>
        <dbReference type="EMBL" id="MPR30559.1"/>
    </source>
</evidence>
<feature type="signal peptide" evidence="1">
    <location>
        <begin position="1"/>
        <end position="19"/>
    </location>
</feature>
<reference evidence="2 3" key="1">
    <citation type="journal article" date="2019" name="Syst. Appl. Microbiol.">
        <title>Microvirga tunisiensis sp. nov., a root nodule symbiotic bacterium isolated from Lupinus micranthus and L. luteus grown in Northern Tunisia.</title>
        <authorList>
            <person name="Msaddak A."/>
            <person name="Rejili M."/>
            <person name="Duran D."/>
            <person name="Mars M."/>
            <person name="Palacios J.M."/>
            <person name="Ruiz-Argueso T."/>
            <person name="Rey L."/>
            <person name="Imperial J."/>
        </authorList>
    </citation>
    <scope>NUCLEOTIDE SEQUENCE [LARGE SCALE GENOMIC DNA]</scope>
    <source>
        <strain evidence="2 3">Lmie10</strain>
    </source>
</reference>
<keyword evidence="3" id="KW-1185">Reference proteome</keyword>
<evidence type="ECO:0000313" key="3">
    <source>
        <dbReference type="Proteomes" id="UP000403266"/>
    </source>
</evidence>
<protein>
    <submittedName>
        <fullName evidence="2">Uncharacterized protein</fullName>
    </submittedName>
</protein>
<dbReference type="AlphaFoldDB" id="A0A5N7MVS2"/>
<proteinExistence type="predicted"/>
<comment type="caution">
    <text evidence="2">The sequence shown here is derived from an EMBL/GenBank/DDBJ whole genome shotgun (WGS) entry which is preliminary data.</text>
</comment>
<dbReference type="OrthoDB" id="9854547at2"/>
<organism evidence="2 3">
    <name type="scientific">Microvirga tunisiensis</name>
    <dbReference type="NCBI Taxonomy" id="2108360"/>
    <lineage>
        <taxon>Bacteria</taxon>
        <taxon>Pseudomonadati</taxon>
        <taxon>Pseudomonadota</taxon>
        <taxon>Alphaproteobacteria</taxon>
        <taxon>Hyphomicrobiales</taxon>
        <taxon>Methylobacteriaceae</taxon>
        <taxon>Microvirga</taxon>
    </lineage>
</organism>
<dbReference type="EMBL" id="VOSK01000392">
    <property type="protein sequence ID" value="MPR30559.1"/>
    <property type="molecule type" value="Genomic_DNA"/>
</dbReference>
<feature type="chain" id="PRO_5030135809" evidence="1">
    <location>
        <begin position="20"/>
        <end position="126"/>
    </location>
</feature>
<evidence type="ECO:0000256" key="1">
    <source>
        <dbReference type="SAM" id="SignalP"/>
    </source>
</evidence>
<gene>
    <name evidence="2" type="ORF">FS320_37550</name>
</gene>
<dbReference type="Proteomes" id="UP000403266">
    <property type="component" value="Unassembled WGS sequence"/>
</dbReference>
<name>A0A5N7MVS2_9HYPH</name>
<sequence length="126" mass="13542">MGRMLLVSLLAATCLNLPAAAVEDRAVVALTQDLKQHAPSQWEIRVRWRDGYLLATITPQPSQAAFELVYAPAKMTEALIDLCPGAGAEVWSLVGSEQDVVLEPSVGGKAVVTARISCRKAKLNRS</sequence>